<dbReference type="Pfam" id="PF18129">
    <property type="entry name" value="SH3_12"/>
    <property type="match status" value="1"/>
</dbReference>
<feature type="domain" description="5'-3' exoribonuclease 1 SH3-like" evidence="1">
    <location>
        <begin position="170"/>
        <end position="219"/>
    </location>
</feature>
<evidence type="ECO:0000313" key="4">
    <source>
        <dbReference type="Proteomes" id="UP001153365"/>
    </source>
</evidence>
<gene>
    <name evidence="3" type="ORF">PPACK8108_LOCUS6357</name>
</gene>
<evidence type="ECO:0000313" key="3">
    <source>
        <dbReference type="EMBL" id="CAH7671568.1"/>
    </source>
</evidence>
<feature type="domain" description="Exoribonuclease Xrn1 D2/D3" evidence="2">
    <location>
        <begin position="56"/>
        <end position="124"/>
    </location>
</feature>
<dbReference type="Gene3D" id="2.30.30.750">
    <property type="match status" value="1"/>
</dbReference>
<reference evidence="3" key="1">
    <citation type="submission" date="2022-06" db="EMBL/GenBank/DDBJ databases">
        <authorList>
            <consortium name="SYNGENTA / RWTH Aachen University"/>
        </authorList>
    </citation>
    <scope>NUCLEOTIDE SEQUENCE</scope>
</reference>
<dbReference type="InterPro" id="IPR041106">
    <property type="entry name" value="XRN1_D2_D3"/>
</dbReference>
<protein>
    <submittedName>
        <fullName evidence="3">Uncharacterized protein</fullName>
    </submittedName>
</protein>
<comment type="caution">
    <text evidence="3">The sequence shown here is derived from an EMBL/GenBank/DDBJ whole genome shotgun (WGS) entry which is preliminary data.</text>
</comment>
<dbReference type="AlphaFoldDB" id="A0AAV0AUB1"/>
<name>A0AAV0AUB1_PHAPC</name>
<sequence>MGFGQVVIGPPGSELCNALNPLWHHGLTGTPPSLMGVNTADQACQWVDDALCITEQRLRMKSLTLSKITSSVMITLPNSAKTLNTGLNLKFKAKSQKVLGHTRKGENLWEYSEAALNLIAKYKAIDQIKLITEKFLVNQNPENMLQAIIKNVPRNAILKPAHTIERLRGQKFLLDDSVTMVSDSGMVPISARGTVLSITDKMVEVVFDGPFIGRTSLNNC</sequence>
<keyword evidence="4" id="KW-1185">Reference proteome</keyword>
<dbReference type="InterPro" id="IPR041385">
    <property type="entry name" value="SH3_12"/>
</dbReference>
<dbReference type="EMBL" id="CALTRL010001217">
    <property type="protein sequence ID" value="CAH7671568.1"/>
    <property type="molecule type" value="Genomic_DNA"/>
</dbReference>
<organism evidence="3 4">
    <name type="scientific">Phakopsora pachyrhizi</name>
    <name type="common">Asian soybean rust disease fungus</name>
    <dbReference type="NCBI Taxonomy" id="170000"/>
    <lineage>
        <taxon>Eukaryota</taxon>
        <taxon>Fungi</taxon>
        <taxon>Dikarya</taxon>
        <taxon>Basidiomycota</taxon>
        <taxon>Pucciniomycotina</taxon>
        <taxon>Pucciniomycetes</taxon>
        <taxon>Pucciniales</taxon>
        <taxon>Phakopsoraceae</taxon>
        <taxon>Phakopsora</taxon>
    </lineage>
</organism>
<accession>A0AAV0AUB1</accession>
<evidence type="ECO:0000259" key="1">
    <source>
        <dbReference type="Pfam" id="PF18129"/>
    </source>
</evidence>
<dbReference type="Pfam" id="PF18334">
    <property type="entry name" value="XRN1_D2_D3"/>
    <property type="match status" value="1"/>
</dbReference>
<dbReference type="Proteomes" id="UP001153365">
    <property type="component" value="Unassembled WGS sequence"/>
</dbReference>
<evidence type="ECO:0000259" key="2">
    <source>
        <dbReference type="Pfam" id="PF18334"/>
    </source>
</evidence>
<dbReference type="InterPro" id="IPR047008">
    <property type="entry name" value="XRN1_SH3_sf"/>
</dbReference>
<proteinExistence type="predicted"/>